<dbReference type="PROSITE" id="PS50082">
    <property type="entry name" value="WD_REPEATS_2"/>
    <property type="match status" value="3"/>
</dbReference>
<dbReference type="PROSITE" id="PS00678">
    <property type="entry name" value="WD_REPEATS_1"/>
    <property type="match status" value="1"/>
</dbReference>
<sequence length="345" mass="37709">MSQIEQMAEQWQKRVKKGIDGNQHKRPYGRTKKIRTIGWNADGRKIASGSTDAYVRVYNLATDSNGESPLELRGHTGDIDQITWHPSQPELIASTGNDKTVRLWDTRKSGTAQVIETKAGNINMAWHPDGVILGVGDQNDTINFIDIRGGSGSEGAKIVRKLERDGETNEFSWNYAGNLLYIAKGADLRGSVEILPYPLLNTAETVEAHTASCYCIDFDPRGRYWATGSADSVIGLWDLEESICVRTFAKGEFEGPGRTSLTNPIVYSEPIQSLGFSHDGELLAVGSPDKPVYIIHADSGQYVGSIDTFGGTTNTVAWHPTKHTLAYAAVKTEGNIHLLSIPSST</sequence>
<dbReference type="InterPro" id="IPR015943">
    <property type="entry name" value="WD40/YVTN_repeat-like_dom_sf"/>
</dbReference>
<dbReference type="InterPro" id="IPR020472">
    <property type="entry name" value="WD40_PAC1"/>
</dbReference>
<proteinExistence type="inferred from homology"/>
<accession>A0A507C5U6</accession>
<dbReference type="PANTHER" id="PTHR22839:SF0">
    <property type="entry name" value="THO COMPLEX SUBUNIT 3"/>
    <property type="match status" value="1"/>
</dbReference>
<dbReference type="STRING" id="1806994.A0A507C5U6"/>
<dbReference type="Gene3D" id="2.130.10.10">
    <property type="entry name" value="YVTN repeat-like/Quinoprotein amine dehydrogenase"/>
    <property type="match status" value="2"/>
</dbReference>
<dbReference type="SUPFAM" id="SSF50978">
    <property type="entry name" value="WD40 repeat-like"/>
    <property type="match status" value="1"/>
</dbReference>
<evidence type="ECO:0000313" key="7">
    <source>
        <dbReference type="Proteomes" id="UP000319731"/>
    </source>
</evidence>
<comment type="caution">
    <text evidence="6">The sequence shown here is derived from an EMBL/GenBank/DDBJ whole genome shotgun (WGS) entry which is preliminary data.</text>
</comment>
<evidence type="ECO:0000256" key="5">
    <source>
        <dbReference type="SAM" id="MobiDB-lite"/>
    </source>
</evidence>
<gene>
    <name evidence="6" type="ORF">SmJEL517_g03789</name>
</gene>
<feature type="repeat" description="WD" evidence="4">
    <location>
        <begin position="27"/>
        <end position="68"/>
    </location>
</feature>
<keyword evidence="7" id="KW-1185">Reference proteome</keyword>
<protein>
    <submittedName>
        <fullName evidence="6">Uncharacterized protein</fullName>
    </submittedName>
</protein>
<feature type="repeat" description="WD" evidence="4">
    <location>
        <begin position="72"/>
        <end position="114"/>
    </location>
</feature>
<keyword evidence="2" id="KW-0677">Repeat</keyword>
<dbReference type="PROSITE" id="PS50294">
    <property type="entry name" value="WD_REPEATS_REGION"/>
    <property type="match status" value="2"/>
</dbReference>
<evidence type="ECO:0000256" key="2">
    <source>
        <dbReference type="ARBA" id="ARBA00022737"/>
    </source>
</evidence>
<dbReference type="Proteomes" id="UP000319731">
    <property type="component" value="Unassembled WGS sequence"/>
</dbReference>
<dbReference type="SMART" id="SM00320">
    <property type="entry name" value="WD40"/>
    <property type="match status" value="5"/>
</dbReference>
<evidence type="ECO:0000256" key="1">
    <source>
        <dbReference type="ARBA" id="ARBA00022574"/>
    </source>
</evidence>
<dbReference type="RefSeq" id="XP_031024358.1">
    <property type="nucleotide sequence ID" value="XM_031169717.1"/>
</dbReference>
<organism evidence="6 7">
    <name type="scientific">Synchytrium microbalum</name>
    <dbReference type="NCBI Taxonomy" id="1806994"/>
    <lineage>
        <taxon>Eukaryota</taxon>
        <taxon>Fungi</taxon>
        <taxon>Fungi incertae sedis</taxon>
        <taxon>Chytridiomycota</taxon>
        <taxon>Chytridiomycota incertae sedis</taxon>
        <taxon>Chytridiomycetes</taxon>
        <taxon>Synchytriales</taxon>
        <taxon>Synchytriaceae</taxon>
        <taxon>Synchytrium</taxon>
    </lineage>
</organism>
<reference evidence="6 7" key="1">
    <citation type="journal article" date="2019" name="Sci. Rep.">
        <title>Comparative genomics of chytrid fungi reveal insights into the obligate biotrophic and pathogenic lifestyle of Synchytrium endobioticum.</title>
        <authorList>
            <person name="van de Vossenberg B.T.L.H."/>
            <person name="Warris S."/>
            <person name="Nguyen H.D.T."/>
            <person name="van Gent-Pelzer M.P.E."/>
            <person name="Joly D.L."/>
            <person name="van de Geest H.C."/>
            <person name="Bonants P.J.M."/>
            <person name="Smith D.S."/>
            <person name="Levesque C.A."/>
            <person name="van der Lee T.A.J."/>
        </authorList>
    </citation>
    <scope>NUCLEOTIDE SEQUENCE [LARGE SCALE GENOMIC DNA]</scope>
    <source>
        <strain evidence="6 7">JEL517</strain>
    </source>
</reference>
<comment type="similarity">
    <text evidence="3">Belongs to the THOC3 family.</text>
</comment>
<feature type="repeat" description="WD" evidence="4">
    <location>
        <begin position="206"/>
        <end position="247"/>
    </location>
</feature>
<name>A0A507C5U6_9FUNG</name>
<dbReference type="InterPro" id="IPR019775">
    <property type="entry name" value="WD40_repeat_CS"/>
</dbReference>
<evidence type="ECO:0000256" key="3">
    <source>
        <dbReference type="ARBA" id="ARBA00046343"/>
    </source>
</evidence>
<dbReference type="OrthoDB" id="340259at2759"/>
<dbReference type="InterPro" id="IPR036322">
    <property type="entry name" value="WD40_repeat_dom_sf"/>
</dbReference>
<dbReference type="InterPro" id="IPR001680">
    <property type="entry name" value="WD40_rpt"/>
</dbReference>
<dbReference type="PANTHER" id="PTHR22839">
    <property type="entry name" value="THO COMPLEX SUBUNIT 3 THO3"/>
    <property type="match status" value="1"/>
</dbReference>
<keyword evidence="1 4" id="KW-0853">WD repeat</keyword>
<dbReference type="GO" id="GO:0000445">
    <property type="term" value="C:THO complex part of transcription export complex"/>
    <property type="evidence" value="ECO:0007669"/>
    <property type="project" value="TreeGrafter"/>
</dbReference>
<dbReference type="EMBL" id="QEAO01000021">
    <property type="protein sequence ID" value="TPX33346.1"/>
    <property type="molecule type" value="Genomic_DNA"/>
</dbReference>
<dbReference type="InterPro" id="IPR040132">
    <property type="entry name" value="Tex1/THOC3"/>
</dbReference>
<feature type="region of interest" description="Disordered" evidence="5">
    <location>
        <begin position="1"/>
        <end position="29"/>
    </location>
</feature>
<dbReference type="PRINTS" id="PR00320">
    <property type="entry name" value="GPROTEINBRPT"/>
</dbReference>
<evidence type="ECO:0000313" key="6">
    <source>
        <dbReference type="EMBL" id="TPX33346.1"/>
    </source>
</evidence>
<evidence type="ECO:0000256" key="4">
    <source>
        <dbReference type="PROSITE-ProRule" id="PRU00221"/>
    </source>
</evidence>
<dbReference type="AlphaFoldDB" id="A0A507C5U6"/>
<dbReference type="Pfam" id="PF00400">
    <property type="entry name" value="WD40"/>
    <property type="match status" value="3"/>
</dbReference>
<dbReference type="GeneID" id="42005014"/>
<dbReference type="GO" id="GO:0006406">
    <property type="term" value="P:mRNA export from nucleus"/>
    <property type="evidence" value="ECO:0007669"/>
    <property type="project" value="InterPro"/>
</dbReference>